<evidence type="ECO:0000256" key="2">
    <source>
        <dbReference type="ARBA" id="ARBA00022801"/>
    </source>
</evidence>
<feature type="domain" description="AB hydrolase-1" evidence="3">
    <location>
        <begin position="49"/>
        <end position="217"/>
    </location>
</feature>
<comment type="caution">
    <text evidence="4">The sequence shown here is derived from an EMBL/GenBank/DDBJ whole genome shotgun (WGS) entry which is preliminary data.</text>
</comment>
<proteinExistence type="inferred from homology"/>
<dbReference type="InterPro" id="IPR029058">
    <property type="entry name" value="AB_hydrolase_fold"/>
</dbReference>
<dbReference type="EMBL" id="BAAAZG010000006">
    <property type="protein sequence ID" value="GAA4063252.1"/>
    <property type="molecule type" value="Genomic_DNA"/>
</dbReference>
<organism evidence="4 5">
    <name type="scientific">Actinomadura miaoliensis</name>
    <dbReference type="NCBI Taxonomy" id="430685"/>
    <lineage>
        <taxon>Bacteria</taxon>
        <taxon>Bacillati</taxon>
        <taxon>Actinomycetota</taxon>
        <taxon>Actinomycetes</taxon>
        <taxon>Streptosporangiales</taxon>
        <taxon>Thermomonosporaceae</taxon>
        <taxon>Actinomadura</taxon>
    </lineage>
</organism>
<evidence type="ECO:0000256" key="1">
    <source>
        <dbReference type="ARBA" id="ARBA00010088"/>
    </source>
</evidence>
<evidence type="ECO:0000259" key="3">
    <source>
        <dbReference type="Pfam" id="PF00561"/>
    </source>
</evidence>
<protein>
    <submittedName>
        <fullName evidence="4">Alpha/beta fold hydrolase</fullName>
    </submittedName>
</protein>
<evidence type="ECO:0000313" key="5">
    <source>
        <dbReference type="Proteomes" id="UP001500683"/>
    </source>
</evidence>
<dbReference type="PANTHER" id="PTHR43248:SF2">
    <property type="entry name" value="PROLYL AMINOPEPTIDASE"/>
    <property type="match status" value="1"/>
</dbReference>
<evidence type="ECO:0000313" key="4">
    <source>
        <dbReference type="EMBL" id="GAA4063252.1"/>
    </source>
</evidence>
<accession>A0ABP7VAT0</accession>
<dbReference type="Proteomes" id="UP001500683">
    <property type="component" value="Unassembled WGS sequence"/>
</dbReference>
<dbReference type="InterPro" id="IPR000073">
    <property type="entry name" value="AB_hydrolase_1"/>
</dbReference>
<dbReference type="GO" id="GO:0016787">
    <property type="term" value="F:hydrolase activity"/>
    <property type="evidence" value="ECO:0007669"/>
    <property type="project" value="UniProtKB-KW"/>
</dbReference>
<dbReference type="PRINTS" id="PR00793">
    <property type="entry name" value="PROAMNOPTASE"/>
</dbReference>
<keyword evidence="5" id="KW-1185">Reference proteome</keyword>
<dbReference type="RefSeq" id="WP_344943006.1">
    <property type="nucleotide sequence ID" value="NZ_BAAAZG010000006.1"/>
</dbReference>
<comment type="similarity">
    <text evidence="1">Belongs to the peptidase S33 family.</text>
</comment>
<dbReference type="Pfam" id="PF00561">
    <property type="entry name" value="Abhydrolase_1"/>
    <property type="match status" value="1"/>
</dbReference>
<dbReference type="PANTHER" id="PTHR43248">
    <property type="entry name" value="2-SUCCINYL-6-HYDROXY-2,4-CYCLOHEXADIENE-1-CARBOXYLATE SYNTHASE"/>
    <property type="match status" value="1"/>
</dbReference>
<dbReference type="Gene3D" id="3.40.50.1820">
    <property type="entry name" value="alpha/beta hydrolase"/>
    <property type="match status" value="1"/>
</dbReference>
<reference evidence="5" key="1">
    <citation type="journal article" date="2019" name="Int. J. Syst. Evol. Microbiol.">
        <title>The Global Catalogue of Microorganisms (GCM) 10K type strain sequencing project: providing services to taxonomists for standard genome sequencing and annotation.</title>
        <authorList>
            <consortium name="The Broad Institute Genomics Platform"/>
            <consortium name="The Broad Institute Genome Sequencing Center for Infectious Disease"/>
            <person name="Wu L."/>
            <person name="Ma J."/>
        </authorList>
    </citation>
    <scope>NUCLEOTIDE SEQUENCE [LARGE SCALE GENOMIC DNA]</scope>
    <source>
        <strain evidence="5">JCM 16702</strain>
    </source>
</reference>
<sequence length="423" mass="47070">MQSAFRRPGFVCADHVLEVPLDHADPAGSTIEIYAREVVAPGREDDDLPWLLFLQGGPGHQATRPGADPGAWLARALQEYRVLLLDQRGTGRSTPANRQTLPQDPAEAAAYLRHFRADSIVRDAELLRQRLIGDRPWSVLGQSYGGFCAVTYLSLAPEGLREAFITGGLPSLTAGADEVYRAAYPRVLAANERYFERYPGDQDVVRRIVDHLGEHDVRLPDGERLTARRFQTLGLGLGSSVQFDNLHYLLEEAFIGRGQLSDTFLHKVHASVSYAPRPIYALLHEAIYCQGTASRWSAQRVLDEFPQFALDGDGPVRFVGEMIYPWFFEEDPALRPLRECADLLASYEEWPGLYDVGRLAANTVPAAAAVYHDDMYVDRDHSLQTADAIAGLRTWVTNEYAHNGLSADARVLDRLIAMVRGQV</sequence>
<keyword evidence="2 4" id="KW-0378">Hydrolase</keyword>
<dbReference type="InterPro" id="IPR051601">
    <property type="entry name" value="Serine_prot/Carboxylest_S33"/>
</dbReference>
<dbReference type="InterPro" id="IPR002410">
    <property type="entry name" value="Peptidase_S33"/>
</dbReference>
<name>A0ABP7VAT0_9ACTN</name>
<gene>
    <name evidence="4" type="ORF">GCM10022214_15860</name>
</gene>
<dbReference type="SUPFAM" id="SSF53474">
    <property type="entry name" value="alpha/beta-Hydrolases"/>
    <property type="match status" value="1"/>
</dbReference>